<dbReference type="AlphaFoldDB" id="A0A2M7IPK4"/>
<dbReference type="SUPFAM" id="SSF52540">
    <property type="entry name" value="P-loop containing nucleoside triphosphate hydrolases"/>
    <property type="match status" value="1"/>
</dbReference>
<name>A0A2M7IPK4_9BACT</name>
<accession>A0A2M7IPK4</accession>
<dbReference type="InterPro" id="IPR025420">
    <property type="entry name" value="DUF4143"/>
</dbReference>
<dbReference type="SUPFAM" id="SSF46785">
    <property type="entry name" value="Winged helix' DNA-binding domain"/>
    <property type="match status" value="1"/>
</dbReference>
<evidence type="ECO:0000313" key="4">
    <source>
        <dbReference type="Proteomes" id="UP000230837"/>
    </source>
</evidence>
<reference evidence="4" key="1">
    <citation type="submission" date="2017-09" db="EMBL/GenBank/DDBJ databases">
        <title>Depth-based differentiation of microbial function through sediment-hosted aquifers and enrichment of novel symbionts in the deep terrestrial subsurface.</title>
        <authorList>
            <person name="Probst A.J."/>
            <person name="Ladd B."/>
            <person name="Jarett J.K."/>
            <person name="Geller-Mcgrath D.E."/>
            <person name="Sieber C.M.K."/>
            <person name="Emerson J.B."/>
            <person name="Anantharaman K."/>
            <person name="Thomas B.C."/>
            <person name="Malmstrom R."/>
            <person name="Stieglmeier M."/>
            <person name="Klingl A."/>
            <person name="Woyke T."/>
            <person name="Ryan C.M."/>
            <person name="Banfield J.F."/>
        </authorList>
    </citation>
    <scope>NUCLEOTIDE SEQUENCE [LARGE SCALE GENOMIC DNA]</scope>
</reference>
<dbReference type="PANTHER" id="PTHR43566">
    <property type="entry name" value="CONSERVED PROTEIN"/>
    <property type="match status" value="1"/>
</dbReference>
<feature type="domain" description="DUF4143" evidence="2">
    <location>
        <begin position="185"/>
        <end position="341"/>
    </location>
</feature>
<dbReference type="Proteomes" id="UP000230837">
    <property type="component" value="Unassembled WGS sequence"/>
</dbReference>
<gene>
    <name evidence="3" type="ORF">COZ82_01130</name>
</gene>
<dbReference type="EMBL" id="PFHR01000068">
    <property type="protein sequence ID" value="PIW97154.1"/>
    <property type="molecule type" value="Genomic_DNA"/>
</dbReference>
<dbReference type="InterPro" id="IPR041682">
    <property type="entry name" value="AAA_14"/>
</dbReference>
<dbReference type="InterPro" id="IPR027417">
    <property type="entry name" value="P-loop_NTPase"/>
</dbReference>
<evidence type="ECO:0000313" key="3">
    <source>
        <dbReference type="EMBL" id="PIW97154.1"/>
    </source>
</evidence>
<proteinExistence type="predicted"/>
<organism evidence="3 4">
    <name type="scientific">Candidatus Kaiserbacteria bacterium CG_4_8_14_3_um_filter_38_9</name>
    <dbReference type="NCBI Taxonomy" id="1974599"/>
    <lineage>
        <taxon>Bacteria</taxon>
        <taxon>Candidatus Kaiseribacteriota</taxon>
    </lineage>
</organism>
<dbReference type="InterPro" id="IPR036390">
    <property type="entry name" value="WH_DNA-bd_sf"/>
</dbReference>
<protein>
    <submittedName>
        <fullName evidence="3">AAA family ATPase</fullName>
    </submittedName>
</protein>
<dbReference type="PANTHER" id="PTHR43566:SF1">
    <property type="entry name" value="AAA+ ATPASE DOMAIN-CONTAINING PROTEIN"/>
    <property type="match status" value="1"/>
</dbReference>
<dbReference type="Pfam" id="PF13173">
    <property type="entry name" value="AAA_14"/>
    <property type="match status" value="1"/>
</dbReference>
<dbReference type="Gene3D" id="3.40.50.300">
    <property type="entry name" value="P-loop containing nucleotide triphosphate hydrolases"/>
    <property type="match status" value="1"/>
</dbReference>
<feature type="domain" description="AAA" evidence="1">
    <location>
        <begin position="16"/>
        <end position="139"/>
    </location>
</feature>
<dbReference type="Pfam" id="PF13635">
    <property type="entry name" value="DUF4143"/>
    <property type="match status" value="1"/>
</dbReference>
<comment type="caution">
    <text evidence="3">The sequence shown here is derived from an EMBL/GenBank/DDBJ whole genome shotgun (WGS) entry which is preliminary data.</text>
</comment>
<evidence type="ECO:0000259" key="1">
    <source>
        <dbReference type="Pfam" id="PF13173"/>
    </source>
</evidence>
<sequence length="375" mass="42609">MKITRKQTISTSLAPKRVLIIYGPRRIGKTTMLREYLSTQSNKKILSVIGDDVTVREIFSTECLSTLKEFAAPYDIIAIDEAQYVPSIGLGLKMLIDSFPEKIFIATGSSSFELGNQVGEPLTGRHFSLTLFPLAQSELHLGSFTAKANLEQSLVYGSYPEIIATDDVTEKARILNELISSYLYKDVLALEKIKSPDLLRDITRMLAYQIGHEVSMNEIAVTLNMDVKTVGRYLDLLEKMFIIKKARGYSRNLRNEISKKARYYFLDNGIRNAVINQFGTLPQRNDQGALWENFCFMELVKKDNLADITSTFYFWRTHQGQEVDIVREYNGALTGYECKWGTRKIPTAPILFTTTYPEASFVVINPETYTDIFLS</sequence>
<evidence type="ECO:0000259" key="2">
    <source>
        <dbReference type="Pfam" id="PF13635"/>
    </source>
</evidence>